<dbReference type="AlphaFoldDB" id="A0AAV9H275"/>
<reference evidence="1" key="1">
    <citation type="journal article" date="2023" name="Mol. Phylogenet. Evol.">
        <title>Genome-scale phylogeny and comparative genomics of the fungal order Sordariales.</title>
        <authorList>
            <person name="Hensen N."/>
            <person name="Bonometti L."/>
            <person name="Westerberg I."/>
            <person name="Brannstrom I.O."/>
            <person name="Guillou S."/>
            <person name="Cros-Aarteil S."/>
            <person name="Calhoun S."/>
            <person name="Haridas S."/>
            <person name="Kuo A."/>
            <person name="Mondo S."/>
            <person name="Pangilinan J."/>
            <person name="Riley R."/>
            <person name="LaButti K."/>
            <person name="Andreopoulos B."/>
            <person name="Lipzen A."/>
            <person name="Chen C."/>
            <person name="Yan M."/>
            <person name="Daum C."/>
            <person name="Ng V."/>
            <person name="Clum A."/>
            <person name="Steindorff A."/>
            <person name="Ohm R.A."/>
            <person name="Martin F."/>
            <person name="Silar P."/>
            <person name="Natvig D.O."/>
            <person name="Lalanne C."/>
            <person name="Gautier V."/>
            <person name="Ament-Velasquez S.L."/>
            <person name="Kruys A."/>
            <person name="Hutchinson M.I."/>
            <person name="Powell A.J."/>
            <person name="Barry K."/>
            <person name="Miller A.N."/>
            <person name="Grigoriev I.V."/>
            <person name="Debuchy R."/>
            <person name="Gladieux P."/>
            <person name="Hiltunen Thoren M."/>
            <person name="Johannesson H."/>
        </authorList>
    </citation>
    <scope>NUCLEOTIDE SEQUENCE</scope>
    <source>
        <strain evidence="1">PSN243</strain>
    </source>
</reference>
<reference evidence="1" key="2">
    <citation type="submission" date="2023-05" db="EMBL/GenBank/DDBJ databases">
        <authorList>
            <consortium name="Lawrence Berkeley National Laboratory"/>
            <person name="Steindorff A."/>
            <person name="Hensen N."/>
            <person name="Bonometti L."/>
            <person name="Westerberg I."/>
            <person name="Brannstrom I.O."/>
            <person name="Guillou S."/>
            <person name="Cros-Aarteil S."/>
            <person name="Calhoun S."/>
            <person name="Haridas S."/>
            <person name="Kuo A."/>
            <person name="Mondo S."/>
            <person name="Pangilinan J."/>
            <person name="Riley R."/>
            <person name="Labutti K."/>
            <person name="Andreopoulos B."/>
            <person name="Lipzen A."/>
            <person name="Chen C."/>
            <person name="Yanf M."/>
            <person name="Daum C."/>
            <person name="Ng V."/>
            <person name="Clum A."/>
            <person name="Ohm R."/>
            <person name="Martin F."/>
            <person name="Silar P."/>
            <person name="Natvig D."/>
            <person name="Lalanne C."/>
            <person name="Gautier V."/>
            <person name="Ament-Velasquez S.L."/>
            <person name="Kruys A."/>
            <person name="Hutchinson M.I."/>
            <person name="Powell A.J."/>
            <person name="Barry K."/>
            <person name="Miller A.N."/>
            <person name="Grigoriev I.V."/>
            <person name="Debuchy R."/>
            <person name="Gladieux P."/>
            <person name="Thoren M.H."/>
            <person name="Johannesson H."/>
        </authorList>
    </citation>
    <scope>NUCLEOTIDE SEQUENCE</scope>
    <source>
        <strain evidence="1">PSN243</strain>
    </source>
</reference>
<comment type="caution">
    <text evidence="1">The sequence shown here is derived from an EMBL/GenBank/DDBJ whole genome shotgun (WGS) entry which is preliminary data.</text>
</comment>
<name>A0AAV9H275_9PEZI</name>
<evidence type="ECO:0000313" key="2">
    <source>
        <dbReference type="Proteomes" id="UP001321760"/>
    </source>
</evidence>
<dbReference type="Proteomes" id="UP001321760">
    <property type="component" value="Unassembled WGS sequence"/>
</dbReference>
<proteinExistence type="predicted"/>
<sequence>MRRQVVLLVLLVLRKRQRVRMLVRVWVLVVRQRRKWIRVVLLLVLRLVVLVRKRWGLLMLLRMWMWMRRILRLSLVLLRRRLRRRWKRQLGRLCGRWSGCGLLQSNNFAGLGKAAAVVLNGYRVSPPPVLFCAGGIVSACHGIDGCNGTGTQTGICDLRQWGHRRMAVDHCWRCRM</sequence>
<accession>A0AAV9H275</accession>
<dbReference type="EMBL" id="MU865917">
    <property type="protein sequence ID" value="KAK4454289.1"/>
    <property type="molecule type" value="Genomic_DNA"/>
</dbReference>
<gene>
    <name evidence="1" type="ORF">QBC34DRAFT_393000</name>
</gene>
<evidence type="ECO:0000313" key="1">
    <source>
        <dbReference type="EMBL" id="KAK4454289.1"/>
    </source>
</evidence>
<keyword evidence="2" id="KW-1185">Reference proteome</keyword>
<protein>
    <recommendedName>
        <fullName evidence="3">Secreted protein</fullName>
    </recommendedName>
</protein>
<organism evidence="1 2">
    <name type="scientific">Podospora aff. communis PSN243</name>
    <dbReference type="NCBI Taxonomy" id="3040156"/>
    <lineage>
        <taxon>Eukaryota</taxon>
        <taxon>Fungi</taxon>
        <taxon>Dikarya</taxon>
        <taxon>Ascomycota</taxon>
        <taxon>Pezizomycotina</taxon>
        <taxon>Sordariomycetes</taxon>
        <taxon>Sordariomycetidae</taxon>
        <taxon>Sordariales</taxon>
        <taxon>Podosporaceae</taxon>
        <taxon>Podospora</taxon>
    </lineage>
</organism>
<evidence type="ECO:0008006" key="3">
    <source>
        <dbReference type="Google" id="ProtNLM"/>
    </source>
</evidence>